<keyword evidence="14" id="KW-1185">Reference proteome</keyword>
<evidence type="ECO:0000256" key="4">
    <source>
        <dbReference type="ARBA" id="ARBA00019465"/>
    </source>
</evidence>
<dbReference type="Gene3D" id="1.10.1040.10">
    <property type="entry name" value="N-(1-d-carboxylethyl)-l-norvaline Dehydrogenase, domain 2"/>
    <property type="match status" value="1"/>
</dbReference>
<dbReference type="InterPro" id="IPR050838">
    <property type="entry name" value="Ketopantoate_reductase"/>
</dbReference>
<accession>B8KQN6</accession>
<dbReference type="PANTHER" id="PTHR43765">
    <property type="entry name" value="2-DEHYDROPANTOATE 2-REDUCTASE-RELATED"/>
    <property type="match status" value="1"/>
</dbReference>
<comment type="similarity">
    <text evidence="2 10">Belongs to the ketopantoate reductase family.</text>
</comment>
<evidence type="ECO:0000256" key="9">
    <source>
        <dbReference type="ARBA" id="ARBA00048793"/>
    </source>
</evidence>
<dbReference type="EMBL" id="DS999411">
    <property type="protein sequence ID" value="EED34356.1"/>
    <property type="molecule type" value="Genomic_DNA"/>
</dbReference>
<comment type="pathway">
    <text evidence="1 10">Cofactor biosynthesis; (R)-pantothenate biosynthesis; (R)-pantoate from 3-methyl-2-oxobutanoate: step 2/2.</text>
</comment>
<dbReference type="PANTHER" id="PTHR43765:SF2">
    <property type="entry name" value="2-DEHYDROPANTOATE 2-REDUCTASE"/>
    <property type="match status" value="1"/>
</dbReference>
<dbReference type="InterPro" id="IPR013332">
    <property type="entry name" value="KPR_N"/>
</dbReference>
<dbReference type="InterPro" id="IPR036291">
    <property type="entry name" value="NAD(P)-bd_dom_sf"/>
</dbReference>
<proteinExistence type="inferred from homology"/>
<name>B8KQN6_9GAMM</name>
<evidence type="ECO:0000256" key="5">
    <source>
        <dbReference type="ARBA" id="ARBA00022655"/>
    </source>
</evidence>
<dbReference type="GO" id="GO:0015940">
    <property type="term" value="P:pantothenate biosynthetic process"/>
    <property type="evidence" value="ECO:0007669"/>
    <property type="project" value="UniProtKB-UniPathway"/>
</dbReference>
<comment type="function">
    <text evidence="10">Catalyzes the NADPH-dependent reduction of ketopantoate into pantoic acid.</text>
</comment>
<dbReference type="HOGENOM" id="CLU_031468_0_1_6"/>
<dbReference type="AlphaFoldDB" id="B8KQN6"/>
<dbReference type="eggNOG" id="COG1893">
    <property type="taxonomic scope" value="Bacteria"/>
</dbReference>
<evidence type="ECO:0000256" key="8">
    <source>
        <dbReference type="ARBA" id="ARBA00032024"/>
    </source>
</evidence>
<dbReference type="Pfam" id="PF02558">
    <property type="entry name" value="ApbA"/>
    <property type="match status" value="1"/>
</dbReference>
<evidence type="ECO:0000256" key="3">
    <source>
        <dbReference type="ARBA" id="ARBA00013014"/>
    </source>
</evidence>
<feature type="domain" description="Ketopantoate reductase N-terminal" evidence="11">
    <location>
        <begin position="5"/>
        <end position="147"/>
    </location>
</feature>
<evidence type="ECO:0000259" key="11">
    <source>
        <dbReference type="Pfam" id="PF02558"/>
    </source>
</evidence>
<evidence type="ECO:0000256" key="2">
    <source>
        <dbReference type="ARBA" id="ARBA00007870"/>
    </source>
</evidence>
<dbReference type="RefSeq" id="WP_009019104.1">
    <property type="nucleotide sequence ID" value="NZ_DS999411.1"/>
</dbReference>
<dbReference type="NCBIfam" id="TIGR00745">
    <property type="entry name" value="apbA_panE"/>
    <property type="match status" value="1"/>
</dbReference>
<evidence type="ECO:0000256" key="10">
    <source>
        <dbReference type="RuleBase" id="RU362068"/>
    </source>
</evidence>
<dbReference type="InterPro" id="IPR013328">
    <property type="entry name" value="6PGD_dom2"/>
</dbReference>
<keyword evidence="6 10" id="KW-0521">NADP</keyword>
<dbReference type="Proteomes" id="UP000004699">
    <property type="component" value="Unassembled WGS sequence"/>
</dbReference>
<evidence type="ECO:0000259" key="12">
    <source>
        <dbReference type="Pfam" id="PF08546"/>
    </source>
</evidence>
<keyword evidence="7 10" id="KW-0560">Oxidoreductase</keyword>
<evidence type="ECO:0000256" key="7">
    <source>
        <dbReference type="ARBA" id="ARBA00023002"/>
    </source>
</evidence>
<dbReference type="Pfam" id="PF08546">
    <property type="entry name" value="ApbA_C"/>
    <property type="match status" value="1"/>
</dbReference>
<dbReference type="GO" id="GO:0005737">
    <property type="term" value="C:cytoplasm"/>
    <property type="evidence" value="ECO:0007669"/>
    <property type="project" value="TreeGrafter"/>
</dbReference>
<sequence length="311" mass="33865">MTVHWHVAGAGAIGGYFAHQLRRYGCDVTLLTHRPSDGTRALTLETGENIETLLFPECPIGQSGRIDHLLITTKAFQVTEVFDALVSALAPDATVLIMVNGLSWLQSIETTRHPVQVCAGTTTTGCYRSNRDHIHRAGLGATQVGHLSAHKAMMEKPPPGIAELLRSTPDSYWSTDIRSILFNKLAINCAINPLTALYNVNNGGLLEGSLNDEFHSVIEETRTIFSALGYTGVATDLGQKAITVARQTAANTSSMCADFNARRRSELEDILGYLLDTLKPEAASEVDTPHLDQLLFALREKEAPYAKRPTP</sequence>
<dbReference type="STRING" id="565045.NOR51B_293"/>
<organism evidence="13 14">
    <name type="scientific">Luminiphilus syltensis NOR5-1B</name>
    <dbReference type="NCBI Taxonomy" id="565045"/>
    <lineage>
        <taxon>Bacteria</taxon>
        <taxon>Pseudomonadati</taxon>
        <taxon>Pseudomonadota</taxon>
        <taxon>Gammaproteobacteria</taxon>
        <taxon>Cellvibrionales</taxon>
        <taxon>Halieaceae</taxon>
        <taxon>Luminiphilus</taxon>
    </lineage>
</organism>
<dbReference type="InterPro" id="IPR008927">
    <property type="entry name" value="6-PGluconate_DH-like_C_sf"/>
</dbReference>
<protein>
    <recommendedName>
        <fullName evidence="4 10">2-dehydropantoate 2-reductase</fullName>
        <ecNumber evidence="3 10">1.1.1.169</ecNumber>
    </recommendedName>
    <alternativeName>
        <fullName evidence="8 10">Ketopantoate reductase</fullName>
    </alternativeName>
</protein>
<dbReference type="UniPathway" id="UPA00028">
    <property type="reaction ID" value="UER00004"/>
</dbReference>
<dbReference type="EC" id="1.1.1.169" evidence="3 10"/>
<evidence type="ECO:0000313" key="14">
    <source>
        <dbReference type="Proteomes" id="UP000004699"/>
    </source>
</evidence>
<dbReference type="GO" id="GO:0050661">
    <property type="term" value="F:NADP binding"/>
    <property type="evidence" value="ECO:0007669"/>
    <property type="project" value="TreeGrafter"/>
</dbReference>
<evidence type="ECO:0000256" key="6">
    <source>
        <dbReference type="ARBA" id="ARBA00022857"/>
    </source>
</evidence>
<feature type="domain" description="Ketopantoate reductase C-terminal" evidence="12">
    <location>
        <begin position="176"/>
        <end position="302"/>
    </location>
</feature>
<dbReference type="GO" id="GO:0008677">
    <property type="term" value="F:2-dehydropantoate 2-reductase activity"/>
    <property type="evidence" value="ECO:0007669"/>
    <property type="project" value="UniProtKB-EC"/>
</dbReference>
<evidence type="ECO:0000313" key="13">
    <source>
        <dbReference type="EMBL" id="EED34356.1"/>
    </source>
</evidence>
<dbReference type="SUPFAM" id="SSF51735">
    <property type="entry name" value="NAD(P)-binding Rossmann-fold domains"/>
    <property type="match status" value="1"/>
</dbReference>
<dbReference type="InterPro" id="IPR003710">
    <property type="entry name" value="ApbA"/>
</dbReference>
<comment type="catalytic activity">
    <reaction evidence="9 10">
        <text>(R)-pantoate + NADP(+) = 2-dehydropantoate + NADPH + H(+)</text>
        <dbReference type="Rhea" id="RHEA:16233"/>
        <dbReference type="ChEBI" id="CHEBI:11561"/>
        <dbReference type="ChEBI" id="CHEBI:15378"/>
        <dbReference type="ChEBI" id="CHEBI:15980"/>
        <dbReference type="ChEBI" id="CHEBI:57783"/>
        <dbReference type="ChEBI" id="CHEBI:58349"/>
        <dbReference type="EC" id="1.1.1.169"/>
    </reaction>
</comment>
<keyword evidence="5 10" id="KW-0566">Pantothenate biosynthesis</keyword>
<dbReference type="InterPro" id="IPR013752">
    <property type="entry name" value="KPA_reductase"/>
</dbReference>
<reference evidence="14" key="1">
    <citation type="journal article" date="2013" name="BMC Microbiol.">
        <title>Taxonomy and evolution of bacteriochlorophyll a-containing members of the OM60/NOR5 clade of marine gammaproteobacteria: description of Luminiphilus syltensis gen. nov., sp. nov., reclassification of Haliea rubra as Pseudohaliea rubra gen. nov., comb. nov., and emendation of Chromatocurvus halotolerans.</title>
        <authorList>
            <person name="Spring S."/>
            <person name="Riedel T."/>
            <person name="Sproer C."/>
            <person name="Yan S."/>
            <person name="Harder J."/>
            <person name="Fuchs B.M."/>
        </authorList>
    </citation>
    <scope>NUCLEOTIDE SEQUENCE [LARGE SCALE GENOMIC DNA]</scope>
    <source>
        <strain evidence="14">NOR51-B</strain>
    </source>
</reference>
<evidence type="ECO:0000256" key="1">
    <source>
        <dbReference type="ARBA" id="ARBA00004994"/>
    </source>
</evidence>
<dbReference type="Gene3D" id="3.40.50.720">
    <property type="entry name" value="NAD(P)-binding Rossmann-like Domain"/>
    <property type="match status" value="1"/>
</dbReference>
<gene>
    <name evidence="13" type="primary">panE</name>
    <name evidence="13" type="ORF">NOR51B_293</name>
</gene>
<dbReference type="SUPFAM" id="SSF48179">
    <property type="entry name" value="6-phosphogluconate dehydrogenase C-terminal domain-like"/>
    <property type="match status" value="1"/>
</dbReference>